<proteinExistence type="predicted"/>
<organism evidence="1 2">
    <name type="scientific">Danionella cerebrum</name>
    <dbReference type="NCBI Taxonomy" id="2873325"/>
    <lineage>
        <taxon>Eukaryota</taxon>
        <taxon>Metazoa</taxon>
        <taxon>Chordata</taxon>
        <taxon>Craniata</taxon>
        <taxon>Vertebrata</taxon>
        <taxon>Euteleostomi</taxon>
        <taxon>Actinopterygii</taxon>
        <taxon>Neopterygii</taxon>
        <taxon>Teleostei</taxon>
        <taxon>Ostariophysi</taxon>
        <taxon>Cypriniformes</taxon>
        <taxon>Danionidae</taxon>
        <taxon>Danioninae</taxon>
        <taxon>Danionella</taxon>
    </lineage>
</organism>
<dbReference type="EMBL" id="SRMA01027338">
    <property type="protein sequence ID" value="TRY54890.1"/>
    <property type="molecule type" value="Genomic_DNA"/>
</dbReference>
<reference evidence="1 2" key="1">
    <citation type="journal article" date="2019" name="Sci. Data">
        <title>Hybrid genome assembly and annotation of Danionella translucida.</title>
        <authorList>
            <person name="Kadobianskyi M."/>
            <person name="Schulze L."/>
            <person name="Schuelke M."/>
            <person name="Judkewitz B."/>
        </authorList>
    </citation>
    <scope>NUCLEOTIDE SEQUENCE [LARGE SCALE GENOMIC DNA]</scope>
    <source>
        <strain evidence="1 2">Bolton</strain>
    </source>
</reference>
<gene>
    <name evidence="1" type="ORF">DNTS_011005</name>
</gene>
<dbReference type="Proteomes" id="UP000316079">
    <property type="component" value="Unassembled WGS sequence"/>
</dbReference>
<evidence type="ECO:0000313" key="1">
    <source>
        <dbReference type="EMBL" id="TRY54890.1"/>
    </source>
</evidence>
<dbReference type="AlphaFoldDB" id="A0A553MNY4"/>
<accession>A0A553MNY4</accession>
<name>A0A553MNY4_9TELE</name>
<comment type="caution">
    <text evidence="1">The sequence shown here is derived from an EMBL/GenBank/DDBJ whole genome shotgun (WGS) entry which is preliminary data.</text>
</comment>
<sequence length="76" mass="8059">MSASCSTPEAVQGDLALAHSLSLTMFEAHFVPEAQEALRLLICLHTPPALVTCLTCSTGLHHTLSHIPAAHLLCTQ</sequence>
<evidence type="ECO:0000313" key="2">
    <source>
        <dbReference type="Proteomes" id="UP000316079"/>
    </source>
</evidence>
<protein>
    <submittedName>
        <fullName evidence="1">Uncharacterized protein</fullName>
    </submittedName>
</protein>
<keyword evidence="2" id="KW-1185">Reference proteome</keyword>